<feature type="transmembrane region" description="Helical" evidence="1">
    <location>
        <begin position="298"/>
        <end position="320"/>
    </location>
</feature>
<proteinExistence type="predicted"/>
<evidence type="ECO:0000313" key="3">
    <source>
        <dbReference type="Proteomes" id="UP000041254"/>
    </source>
</evidence>
<reference evidence="2 3" key="1">
    <citation type="submission" date="2014-11" db="EMBL/GenBank/DDBJ databases">
        <authorList>
            <person name="Zhu J."/>
            <person name="Qi W."/>
            <person name="Song R."/>
        </authorList>
    </citation>
    <scope>NUCLEOTIDE SEQUENCE [LARGE SCALE GENOMIC DNA]</scope>
</reference>
<dbReference type="VEuPathDB" id="CryptoDB:Vbra_4869"/>
<evidence type="ECO:0000256" key="1">
    <source>
        <dbReference type="SAM" id="Phobius"/>
    </source>
</evidence>
<feature type="transmembrane region" description="Helical" evidence="1">
    <location>
        <begin position="36"/>
        <end position="59"/>
    </location>
</feature>
<dbReference type="AlphaFoldDB" id="A0A0G4EE66"/>
<dbReference type="Proteomes" id="UP000041254">
    <property type="component" value="Unassembled WGS sequence"/>
</dbReference>
<keyword evidence="3" id="KW-1185">Reference proteome</keyword>
<feature type="transmembrane region" description="Helical" evidence="1">
    <location>
        <begin position="71"/>
        <end position="91"/>
    </location>
</feature>
<dbReference type="EMBL" id="CDMY01000182">
    <property type="protein sequence ID" value="CEL93658.1"/>
    <property type="molecule type" value="Genomic_DNA"/>
</dbReference>
<gene>
    <name evidence="2" type="ORF">Vbra_4869</name>
</gene>
<organism evidence="2 3">
    <name type="scientific">Vitrella brassicaformis (strain CCMP3155)</name>
    <dbReference type="NCBI Taxonomy" id="1169540"/>
    <lineage>
        <taxon>Eukaryota</taxon>
        <taxon>Sar</taxon>
        <taxon>Alveolata</taxon>
        <taxon>Colpodellida</taxon>
        <taxon>Vitrellaceae</taxon>
        <taxon>Vitrella</taxon>
    </lineage>
</organism>
<sequence length="348" mass="39448">MEAYDRCIALGINHLYRALVLYRAAQTEHFARKKEYATQMTLICLFQVWVFLAITVFLPRGAVATSDSERGRIVIVAMITGAPFMSLASYVCRSVKQGHPLTPSLLLNYITFSYLIVPRLMQAKMERLSSKALNSFLFAMYDFVTDTMQPYRILMFVGSRRWARARLSALKARHGETSADRRASFSRGDSGLLRQVSMSVAFATQSISPRYMRAVADQVSITLLTESTVMIFADILEIIAKEVSISPSSSAMPILEKCAGILVLITIEAFMETILITLLVRLHNLPVLRAERERGVMWLRIVVLWWTAQAMTLFLFFYLVRGYTGRVASKQRFEEIESILCPYVSPAF</sequence>
<accession>A0A0G4EE66</accession>
<dbReference type="InParanoid" id="A0A0G4EE66"/>
<dbReference type="PhylomeDB" id="A0A0G4EE66"/>
<evidence type="ECO:0000313" key="2">
    <source>
        <dbReference type="EMBL" id="CEL93658.1"/>
    </source>
</evidence>
<name>A0A0G4EE66_VITBC</name>
<keyword evidence="1" id="KW-1133">Transmembrane helix</keyword>
<keyword evidence="1" id="KW-0472">Membrane</keyword>
<feature type="transmembrane region" description="Helical" evidence="1">
    <location>
        <begin position="258"/>
        <end position="278"/>
    </location>
</feature>
<protein>
    <submittedName>
        <fullName evidence="2">Uncharacterized protein</fullName>
    </submittedName>
</protein>
<keyword evidence="1" id="KW-0812">Transmembrane</keyword>